<protein>
    <submittedName>
        <fullName evidence="1">Uncharacterized protein</fullName>
    </submittedName>
</protein>
<accession>A0A1S1QDL9</accession>
<sequence length="134" mass="14253">MIPHIELTESQHRILAELMVGDLPSSGHEPAASAAAEARGLTARMLAAEVPAMRWKQLVSEADGVLTVTTLGAAIFHRARQEEAEARLAAVVSFADVLEAAAGSPRAARRAPHALRRLAQGVLSRDQAVRHLLA</sequence>
<dbReference type="EMBL" id="MBLM01000142">
    <property type="protein sequence ID" value="OHV31679.1"/>
    <property type="molecule type" value="Genomic_DNA"/>
</dbReference>
<gene>
    <name evidence="1" type="ORF">CC117_25440</name>
</gene>
<dbReference type="OrthoDB" id="3215220at2"/>
<evidence type="ECO:0000313" key="2">
    <source>
        <dbReference type="Proteomes" id="UP000179627"/>
    </source>
</evidence>
<reference evidence="2" key="1">
    <citation type="submission" date="2016-07" db="EMBL/GenBank/DDBJ databases">
        <title>Sequence Frankia sp. strain CcI1.17.</title>
        <authorList>
            <person name="Ghodhbane-Gtari F."/>
            <person name="Swanson E."/>
            <person name="Gueddou A."/>
            <person name="Morris K."/>
            <person name="Hezbri K."/>
            <person name="Ktari A."/>
            <person name="Nouioui I."/>
            <person name="Abebe-Akele F."/>
            <person name="Simpson S."/>
            <person name="Thomas K."/>
            <person name="Gtari M."/>
            <person name="Tisa L.S."/>
            <person name="Hurst S."/>
        </authorList>
    </citation>
    <scope>NUCLEOTIDE SEQUENCE [LARGE SCALE GENOMIC DNA]</scope>
    <source>
        <strain evidence="2">Cc1.17</strain>
    </source>
</reference>
<organism evidence="1 2">
    <name type="scientific">Parafrankia colletiae</name>
    <dbReference type="NCBI Taxonomy" id="573497"/>
    <lineage>
        <taxon>Bacteria</taxon>
        <taxon>Bacillati</taxon>
        <taxon>Actinomycetota</taxon>
        <taxon>Actinomycetes</taxon>
        <taxon>Frankiales</taxon>
        <taxon>Frankiaceae</taxon>
        <taxon>Parafrankia</taxon>
    </lineage>
</organism>
<dbReference type="Proteomes" id="UP000179627">
    <property type="component" value="Unassembled WGS sequence"/>
</dbReference>
<evidence type="ECO:0000313" key="1">
    <source>
        <dbReference type="EMBL" id="OHV31679.1"/>
    </source>
</evidence>
<keyword evidence="2" id="KW-1185">Reference proteome</keyword>
<dbReference type="AlphaFoldDB" id="A0A1S1QDL9"/>
<comment type="caution">
    <text evidence="1">The sequence shown here is derived from an EMBL/GenBank/DDBJ whole genome shotgun (WGS) entry which is preliminary data.</text>
</comment>
<name>A0A1S1QDL9_9ACTN</name>
<proteinExistence type="predicted"/>